<sequence length="63" mass="7366">MGLVARVVRPHDGDAAWGEPDEERLGRPWEEIHWYSNNERIEAPKPDIPEIKPDLSKLPKHMR</sequence>
<dbReference type="OrthoDB" id="4981820at2"/>
<feature type="region of interest" description="Disordered" evidence="1">
    <location>
        <begin position="44"/>
        <end position="63"/>
    </location>
</feature>
<dbReference type="PATRIC" id="fig|1938.6.peg.2925"/>
<evidence type="ECO:0000256" key="1">
    <source>
        <dbReference type="SAM" id="MobiDB-lite"/>
    </source>
</evidence>
<accession>A0A0L8KSS9</accession>
<name>A0A0L8KSS9_STRVR</name>
<dbReference type="EMBL" id="LGUP01000108">
    <property type="protein sequence ID" value="KOG28998.1"/>
    <property type="molecule type" value="Genomic_DNA"/>
</dbReference>
<reference evidence="2 3" key="1">
    <citation type="submission" date="2015-06" db="EMBL/GenBank/DDBJ databases">
        <authorList>
            <person name="Hoefler B.C."/>
            <person name="Straight P.D."/>
        </authorList>
    </citation>
    <scope>NUCLEOTIDE SEQUENCE [LARGE SCALE GENOMIC DNA]</scope>
    <source>
        <strain evidence="2 3">NRRL 3427</strain>
    </source>
</reference>
<dbReference type="RefSeq" id="WP_033205070.1">
    <property type="nucleotide sequence ID" value="NZ_LGUP01000108.1"/>
</dbReference>
<dbReference type="Proteomes" id="UP000037023">
    <property type="component" value="Unassembled WGS sequence"/>
</dbReference>
<proteinExistence type="predicted"/>
<gene>
    <name evidence="2" type="ORF">ADK34_13495</name>
</gene>
<evidence type="ECO:0000313" key="3">
    <source>
        <dbReference type="Proteomes" id="UP000037023"/>
    </source>
</evidence>
<comment type="caution">
    <text evidence="2">The sequence shown here is derived from an EMBL/GenBank/DDBJ whole genome shotgun (WGS) entry which is preliminary data.</text>
</comment>
<feature type="compositionally biased region" description="Basic and acidic residues" evidence="1">
    <location>
        <begin position="44"/>
        <end position="57"/>
    </location>
</feature>
<protein>
    <submittedName>
        <fullName evidence="2">Uncharacterized protein</fullName>
    </submittedName>
</protein>
<organism evidence="2 3">
    <name type="scientific">Streptomyces viridochromogenes</name>
    <dbReference type="NCBI Taxonomy" id="1938"/>
    <lineage>
        <taxon>Bacteria</taxon>
        <taxon>Bacillati</taxon>
        <taxon>Actinomycetota</taxon>
        <taxon>Actinomycetes</taxon>
        <taxon>Kitasatosporales</taxon>
        <taxon>Streptomycetaceae</taxon>
        <taxon>Streptomyces</taxon>
    </lineage>
</organism>
<dbReference type="AlphaFoldDB" id="A0A0L8KSS9"/>
<evidence type="ECO:0000313" key="2">
    <source>
        <dbReference type="EMBL" id="KOG28998.1"/>
    </source>
</evidence>